<proteinExistence type="predicted"/>
<protein>
    <submittedName>
        <fullName evidence="2">Uncharacterized protein</fullName>
    </submittedName>
</protein>
<accession>A0AAN9TMQ0</accession>
<evidence type="ECO:0000256" key="1">
    <source>
        <dbReference type="SAM" id="Coils"/>
    </source>
</evidence>
<keyword evidence="3" id="KW-1185">Reference proteome</keyword>
<evidence type="ECO:0000313" key="3">
    <source>
        <dbReference type="Proteomes" id="UP001367676"/>
    </source>
</evidence>
<name>A0AAN9TMQ0_9HEMI</name>
<sequence length="432" mass="50299">MTNYFQLEQIFSSIEESLREINEKQKRDNSVMTQLSSNIQSMNIRLQGIEEQLTRIERAETYSKVQLQQFADGSIKEEVQMDLISQRLEKNRQQLNQRLNDVDSNLETILKIQDIMEKEIRKINVVQNTLTDNVDELSQHTKQQSSKILQNITNTQQELHQKLKDSMKFSPGQEGKVRILTASDLGKNGTNLTKFGQNDDSQTEWSTSLVNTFLLPLKLLFRKRDEKLFLQFENKLNVIKNQAQSMEMNLQECTEVVNKIYNKLDTKKDDWELFMKDQFNSLLDQMKQQHSRDMNKVESVCRENFDAILKEQVNFKETCHRLQINEVQMEDKAVEILEKLFNYLDNRTYEIQLEIENLAVRVAKPVENYTSSNFILKPFKKIEEKLKSDLTGANSSQADSPFPSQILFPLPVVAVNKTDVAAIKLDGTNEQV</sequence>
<feature type="coiled-coil region" evidence="1">
    <location>
        <begin position="32"/>
        <end position="59"/>
    </location>
</feature>
<gene>
    <name evidence="2" type="ORF">V9T40_009421</name>
</gene>
<keyword evidence="1" id="KW-0175">Coiled coil</keyword>
<dbReference type="Proteomes" id="UP001367676">
    <property type="component" value="Unassembled WGS sequence"/>
</dbReference>
<dbReference type="AlphaFoldDB" id="A0AAN9TMQ0"/>
<dbReference type="EMBL" id="JBBCAQ010000010">
    <property type="protein sequence ID" value="KAK7601980.1"/>
    <property type="molecule type" value="Genomic_DNA"/>
</dbReference>
<reference evidence="2 3" key="1">
    <citation type="submission" date="2024-03" db="EMBL/GenBank/DDBJ databases">
        <title>Adaptation during the transition from Ophiocordyceps entomopathogen to insect associate is accompanied by gene loss and intensified selection.</title>
        <authorList>
            <person name="Ward C.M."/>
            <person name="Onetto C.A."/>
            <person name="Borneman A.R."/>
        </authorList>
    </citation>
    <scope>NUCLEOTIDE SEQUENCE [LARGE SCALE GENOMIC DNA]</scope>
    <source>
        <strain evidence="2">AWRI1</strain>
        <tissue evidence="2">Single Adult Female</tissue>
    </source>
</reference>
<evidence type="ECO:0000313" key="2">
    <source>
        <dbReference type="EMBL" id="KAK7601980.1"/>
    </source>
</evidence>
<organism evidence="2 3">
    <name type="scientific">Parthenolecanium corni</name>
    <dbReference type="NCBI Taxonomy" id="536013"/>
    <lineage>
        <taxon>Eukaryota</taxon>
        <taxon>Metazoa</taxon>
        <taxon>Ecdysozoa</taxon>
        <taxon>Arthropoda</taxon>
        <taxon>Hexapoda</taxon>
        <taxon>Insecta</taxon>
        <taxon>Pterygota</taxon>
        <taxon>Neoptera</taxon>
        <taxon>Paraneoptera</taxon>
        <taxon>Hemiptera</taxon>
        <taxon>Sternorrhyncha</taxon>
        <taxon>Coccoidea</taxon>
        <taxon>Coccidae</taxon>
        <taxon>Parthenolecanium</taxon>
    </lineage>
</organism>
<comment type="caution">
    <text evidence="2">The sequence shown here is derived from an EMBL/GenBank/DDBJ whole genome shotgun (WGS) entry which is preliminary data.</text>
</comment>